<reference evidence="1 2" key="1">
    <citation type="journal article" date="2024" name="Ann. Entomol. Soc. Am.">
        <title>Genomic analyses of the southern and eastern yellowjacket wasps (Hymenoptera: Vespidae) reveal evolutionary signatures of social life.</title>
        <authorList>
            <person name="Catto M.A."/>
            <person name="Caine P.B."/>
            <person name="Orr S.E."/>
            <person name="Hunt B.G."/>
            <person name="Goodisman M.A.D."/>
        </authorList>
    </citation>
    <scope>NUCLEOTIDE SEQUENCE [LARGE SCALE GENOMIC DNA]</scope>
    <source>
        <strain evidence="1">233</strain>
        <tissue evidence="1">Head and thorax</tissue>
    </source>
</reference>
<evidence type="ECO:0000313" key="2">
    <source>
        <dbReference type="Proteomes" id="UP001607302"/>
    </source>
</evidence>
<comment type="caution">
    <text evidence="1">The sequence shown here is derived from an EMBL/GenBank/DDBJ whole genome shotgun (WGS) entry which is preliminary data.</text>
</comment>
<organism evidence="1 2">
    <name type="scientific">Vespula squamosa</name>
    <name type="common">Southern yellow jacket</name>
    <name type="synonym">Wasp</name>
    <dbReference type="NCBI Taxonomy" id="30214"/>
    <lineage>
        <taxon>Eukaryota</taxon>
        <taxon>Metazoa</taxon>
        <taxon>Ecdysozoa</taxon>
        <taxon>Arthropoda</taxon>
        <taxon>Hexapoda</taxon>
        <taxon>Insecta</taxon>
        <taxon>Pterygota</taxon>
        <taxon>Neoptera</taxon>
        <taxon>Endopterygota</taxon>
        <taxon>Hymenoptera</taxon>
        <taxon>Apocrita</taxon>
        <taxon>Aculeata</taxon>
        <taxon>Vespoidea</taxon>
        <taxon>Vespidae</taxon>
        <taxon>Vespinae</taxon>
        <taxon>Vespula</taxon>
    </lineage>
</organism>
<evidence type="ECO:0000313" key="1">
    <source>
        <dbReference type="EMBL" id="KAL2716667.1"/>
    </source>
</evidence>
<dbReference type="Proteomes" id="UP001607302">
    <property type="component" value="Unassembled WGS sequence"/>
</dbReference>
<protein>
    <submittedName>
        <fullName evidence="1">Uncharacterized protein</fullName>
    </submittedName>
</protein>
<sequence>MYYVGTPACTGTWAGGVGGWSLVGLRVVSGSGMLVAMWPMLPAGSTVVVVDSVLELPEVRMVVVVLMVTLEVGRADKTQTFN</sequence>
<proteinExistence type="predicted"/>
<accession>A0ABD2A811</accession>
<keyword evidence="2" id="KW-1185">Reference proteome</keyword>
<gene>
    <name evidence="1" type="ORF">V1478_014343</name>
</gene>
<name>A0ABD2A811_VESSQ</name>
<dbReference type="AlphaFoldDB" id="A0ABD2A811"/>
<dbReference type="EMBL" id="JAUDFV010000154">
    <property type="protein sequence ID" value="KAL2716667.1"/>
    <property type="molecule type" value="Genomic_DNA"/>
</dbReference>